<dbReference type="EMBL" id="CAXLJM020000027">
    <property type="protein sequence ID" value="CAL8095550.1"/>
    <property type="molecule type" value="Genomic_DNA"/>
</dbReference>
<organism evidence="2 3">
    <name type="scientific">Orchesella dallaii</name>
    <dbReference type="NCBI Taxonomy" id="48710"/>
    <lineage>
        <taxon>Eukaryota</taxon>
        <taxon>Metazoa</taxon>
        <taxon>Ecdysozoa</taxon>
        <taxon>Arthropoda</taxon>
        <taxon>Hexapoda</taxon>
        <taxon>Collembola</taxon>
        <taxon>Entomobryomorpha</taxon>
        <taxon>Entomobryoidea</taxon>
        <taxon>Orchesellidae</taxon>
        <taxon>Orchesellinae</taxon>
        <taxon>Orchesella</taxon>
    </lineage>
</organism>
<feature type="signal peptide" evidence="1">
    <location>
        <begin position="1"/>
        <end position="20"/>
    </location>
</feature>
<gene>
    <name evidence="2" type="ORF">ODALV1_LOCUS9118</name>
</gene>
<accession>A0ABP1QGR1</accession>
<reference evidence="2 3" key="1">
    <citation type="submission" date="2024-08" db="EMBL/GenBank/DDBJ databases">
        <authorList>
            <person name="Cucini C."/>
            <person name="Frati F."/>
        </authorList>
    </citation>
    <scope>NUCLEOTIDE SEQUENCE [LARGE SCALE GENOMIC DNA]</scope>
</reference>
<keyword evidence="3" id="KW-1185">Reference proteome</keyword>
<comment type="caution">
    <text evidence="2">The sequence shown here is derived from an EMBL/GenBank/DDBJ whole genome shotgun (WGS) entry which is preliminary data.</text>
</comment>
<protein>
    <submittedName>
        <fullName evidence="2">Uncharacterized protein</fullName>
    </submittedName>
</protein>
<dbReference type="Proteomes" id="UP001642540">
    <property type="component" value="Unassembled WGS sequence"/>
</dbReference>
<evidence type="ECO:0000313" key="2">
    <source>
        <dbReference type="EMBL" id="CAL8095550.1"/>
    </source>
</evidence>
<evidence type="ECO:0000256" key="1">
    <source>
        <dbReference type="SAM" id="SignalP"/>
    </source>
</evidence>
<feature type="chain" id="PRO_5046570303" evidence="1">
    <location>
        <begin position="21"/>
        <end position="116"/>
    </location>
</feature>
<name>A0ABP1QGR1_9HEXA</name>
<sequence>MKLILIFIVTFYCLCHHVSGNQQSNQDDPNRPFWATRGRRSGRIAAKADDDIPEKWAEDYGVSEVLEKDGLLRNKQQASALLANILAALYPWEGEIKKRGDAKTTDAQNPFWAARG</sequence>
<evidence type="ECO:0000313" key="3">
    <source>
        <dbReference type="Proteomes" id="UP001642540"/>
    </source>
</evidence>
<keyword evidence="1" id="KW-0732">Signal</keyword>
<proteinExistence type="predicted"/>